<dbReference type="GO" id="GO:0005886">
    <property type="term" value="C:plasma membrane"/>
    <property type="evidence" value="ECO:0007669"/>
    <property type="project" value="TreeGrafter"/>
</dbReference>
<accession>A0A1Y1QSX1</accession>
<evidence type="ECO:0000256" key="2">
    <source>
        <dbReference type="ARBA" id="ARBA00022840"/>
    </source>
</evidence>
<dbReference type="Proteomes" id="UP000192491">
    <property type="component" value="Unassembled WGS sequence"/>
</dbReference>
<evidence type="ECO:0000313" key="5">
    <source>
        <dbReference type="EMBL" id="OQX13017.1"/>
    </source>
</evidence>
<dbReference type="GO" id="GO:0004713">
    <property type="term" value="F:protein tyrosine kinase activity"/>
    <property type="evidence" value="ECO:0007669"/>
    <property type="project" value="TreeGrafter"/>
</dbReference>
<feature type="transmembrane region" description="Helical" evidence="3">
    <location>
        <begin position="32"/>
        <end position="50"/>
    </location>
</feature>
<dbReference type="SUPFAM" id="SSF52540">
    <property type="entry name" value="P-loop containing nucleoside triphosphate hydrolases"/>
    <property type="match status" value="1"/>
</dbReference>
<keyword evidence="3" id="KW-0812">Transmembrane</keyword>
<evidence type="ECO:0000313" key="6">
    <source>
        <dbReference type="Proteomes" id="UP000192491"/>
    </source>
</evidence>
<keyword evidence="2" id="KW-0067">ATP-binding</keyword>
<dbReference type="GO" id="GO:0005524">
    <property type="term" value="F:ATP binding"/>
    <property type="evidence" value="ECO:0007669"/>
    <property type="project" value="UniProtKB-KW"/>
</dbReference>
<dbReference type="InterPro" id="IPR002586">
    <property type="entry name" value="CobQ/CobB/MinD/ParA_Nub-bd_dom"/>
</dbReference>
<name>A0A1Y1QSX1_9GAMM</name>
<dbReference type="InterPro" id="IPR027417">
    <property type="entry name" value="P-loop_NTPase"/>
</dbReference>
<dbReference type="Gene3D" id="3.40.50.300">
    <property type="entry name" value="P-loop containing nucleotide triphosphate hydrolases"/>
    <property type="match status" value="1"/>
</dbReference>
<reference evidence="5 6" key="1">
    <citation type="submission" date="2017-01" db="EMBL/GenBank/DDBJ databases">
        <title>Novel large sulfur bacteria in the metagenomes of groundwater-fed chemosynthetic microbial mats in the Lake Huron basin.</title>
        <authorList>
            <person name="Sharrar A.M."/>
            <person name="Flood B.E."/>
            <person name="Bailey J.V."/>
            <person name="Jones D.S."/>
            <person name="Biddanda B."/>
            <person name="Ruberg S.A."/>
            <person name="Marcus D.N."/>
            <person name="Dick G.J."/>
        </authorList>
    </citation>
    <scope>NUCLEOTIDE SEQUENCE [LARGE SCALE GENOMIC DNA]</scope>
    <source>
        <strain evidence="5">A8</strain>
    </source>
</reference>
<dbReference type="InterPro" id="IPR005702">
    <property type="entry name" value="Wzc-like_C"/>
</dbReference>
<feature type="domain" description="CobQ/CobB/MinD/ParA nucleotide binding" evidence="4">
    <location>
        <begin position="315"/>
        <end position="474"/>
    </location>
</feature>
<dbReference type="NCBIfam" id="TIGR01007">
    <property type="entry name" value="eps_fam"/>
    <property type="match status" value="1"/>
</dbReference>
<keyword evidence="3" id="KW-1133">Transmembrane helix</keyword>
<proteinExistence type="predicted"/>
<gene>
    <name evidence="5" type="ORF">BWK73_13435</name>
</gene>
<dbReference type="AlphaFoldDB" id="A0A1Y1QSX1"/>
<comment type="caution">
    <text evidence="5">The sequence shown here is derived from an EMBL/GenBank/DDBJ whole genome shotgun (WGS) entry which is preliminary data.</text>
</comment>
<dbReference type="PANTHER" id="PTHR32309:SF31">
    <property type="entry name" value="CAPSULAR EXOPOLYSACCHARIDE FAMILY"/>
    <property type="match status" value="1"/>
</dbReference>
<sequence length="525" mass="57713">MTIPLMSDPIFLARNPPVLPTYSLGARLLRQAWVIVGCVLLALIAVMYWLSQADPVYRAVATLQLEKERVKITEANILERSKVSMALDDPFLYTQYEKLKSRALAEKVIREVNLPVTALAAADPVADLLTRLHIEPVARTQLLKIHYESTDSALAVAVVNGVMDTLIQLNQESQPPTISLLRKMQTLRVVSDTFMPSLEVVERARLWRAPWYTQYAGAIITAIFGGLLLGVILALLRERFGKKPMSVNALQAMSGLPVLGSIPRVRGFAKRRLVQAALRNVGSPAAEAYRVATANLHFSGANHAPRITLLTSVNTAEGKSTSAAYLAIQQARQGLKVLLIDADLRKPLLHRYLGVANRRGLSDYLRGDAEVAAMTQVIPQVKGLYFLAAGGKVQHPTNLLSQPSLSLLLQRATQYFDSIVIDASTLVGFADVLYLSALADATLIVTNAENVNPMRLLHAVEQLHRVKSNIVGCLMLKSPENAPDYRHYRLHQQYASEQHSLPAVVKSKRKGLNLALTPNTNATVQ</sequence>
<keyword evidence="3" id="KW-0472">Membrane</keyword>
<dbReference type="InterPro" id="IPR050445">
    <property type="entry name" value="Bact_polysacc_biosynth/exp"/>
</dbReference>
<organism evidence="5 6">
    <name type="scientific">Thiothrix lacustris</name>
    <dbReference type="NCBI Taxonomy" id="525917"/>
    <lineage>
        <taxon>Bacteria</taxon>
        <taxon>Pseudomonadati</taxon>
        <taxon>Pseudomonadota</taxon>
        <taxon>Gammaproteobacteria</taxon>
        <taxon>Thiotrichales</taxon>
        <taxon>Thiotrichaceae</taxon>
        <taxon>Thiothrix</taxon>
    </lineage>
</organism>
<feature type="transmembrane region" description="Helical" evidence="3">
    <location>
        <begin position="215"/>
        <end position="236"/>
    </location>
</feature>
<evidence type="ECO:0000256" key="1">
    <source>
        <dbReference type="ARBA" id="ARBA00022741"/>
    </source>
</evidence>
<protein>
    <recommendedName>
        <fullName evidence="4">CobQ/CobB/MinD/ParA nucleotide binding domain-containing protein</fullName>
    </recommendedName>
</protein>
<dbReference type="CDD" id="cd05387">
    <property type="entry name" value="BY-kinase"/>
    <property type="match status" value="1"/>
</dbReference>
<evidence type="ECO:0000259" key="4">
    <source>
        <dbReference type="Pfam" id="PF01656"/>
    </source>
</evidence>
<evidence type="ECO:0000256" key="3">
    <source>
        <dbReference type="SAM" id="Phobius"/>
    </source>
</evidence>
<keyword evidence="1" id="KW-0547">Nucleotide-binding</keyword>
<dbReference type="PANTHER" id="PTHR32309">
    <property type="entry name" value="TYROSINE-PROTEIN KINASE"/>
    <property type="match status" value="1"/>
</dbReference>
<dbReference type="Pfam" id="PF01656">
    <property type="entry name" value="CbiA"/>
    <property type="match status" value="1"/>
</dbReference>
<dbReference type="EMBL" id="MTEJ01000054">
    <property type="protein sequence ID" value="OQX13017.1"/>
    <property type="molecule type" value="Genomic_DNA"/>
</dbReference>